<dbReference type="AlphaFoldDB" id="A0AAQ4CXY9"/>
<sequence length="72" mass="8090">MDFIDIDTYLWGRNARFALITVLSFDTGTAPGEAPGPKIFCSAQERLFLVQVPKNTLCLVRQQHLKVLCFCA</sequence>
<protein>
    <submittedName>
        <fullName evidence="1">Uncharacterized protein</fullName>
    </submittedName>
</protein>
<evidence type="ECO:0000313" key="1">
    <source>
        <dbReference type="EMBL" id="KAK8755079.1"/>
    </source>
</evidence>
<accession>A0AAQ4CXY9</accession>
<name>A0AAQ4CXY9_AMBAM</name>
<reference evidence="1 2" key="1">
    <citation type="journal article" date="2023" name="Arcadia Sci">
        <title>De novo assembly of a long-read Amblyomma americanum tick genome.</title>
        <authorList>
            <person name="Chou S."/>
            <person name="Poskanzer K.E."/>
            <person name="Rollins M."/>
            <person name="Thuy-Boun P.S."/>
        </authorList>
    </citation>
    <scope>NUCLEOTIDE SEQUENCE [LARGE SCALE GENOMIC DNA]</scope>
    <source>
        <strain evidence="1">F_SG_1</strain>
        <tissue evidence="1">Salivary glands</tissue>
    </source>
</reference>
<evidence type="ECO:0000313" key="2">
    <source>
        <dbReference type="Proteomes" id="UP001321473"/>
    </source>
</evidence>
<comment type="caution">
    <text evidence="1">The sequence shown here is derived from an EMBL/GenBank/DDBJ whole genome shotgun (WGS) entry which is preliminary data.</text>
</comment>
<proteinExistence type="predicted"/>
<gene>
    <name evidence="1" type="ORF">V5799_002220</name>
</gene>
<dbReference type="Proteomes" id="UP001321473">
    <property type="component" value="Unassembled WGS sequence"/>
</dbReference>
<dbReference type="EMBL" id="JARKHS020036746">
    <property type="protein sequence ID" value="KAK8755079.1"/>
    <property type="molecule type" value="Genomic_DNA"/>
</dbReference>
<keyword evidence="2" id="KW-1185">Reference proteome</keyword>
<organism evidence="1 2">
    <name type="scientific">Amblyomma americanum</name>
    <name type="common">Lone star tick</name>
    <dbReference type="NCBI Taxonomy" id="6943"/>
    <lineage>
        <taxon>Eukaryota</taxon>
        <taxon>Metazoa</taxon>
        <taxon>Ecdysozoa</taxon>
        <taxon>Arthropoda</taxon>
        <taxon>Chelicerata</taxon>
        <taxon>Arachnida</taxon>
        <taxon>Acari</taxon>
        <taxon>Parasitiformes</taxon>
        <taxon>Ixodida</taxon>
        <taxon>Ixodoidea</taxon>
        <taxon>Ixodidae</taxon>
        <taxon>Amblyomminae</taxon>
        <taxon>Amblyomma</taxon>
    </lineage>
</organism>